<accession>A0A0F9FLB0</accession>
<organism evidence="1">
    <name type="scientific">marine sediment metagenome</name>
    <dbReference type="NCBI Taxonomy" id="412755"/>
    <lineage>
        <taxon>unclassified sequences</taxon>
        <taxon>metagenomes</taxon>
        <taxon>ecological metagenomes</taxon>
    </lineage>
</organism>
<dbReference type="EMBL" id="LAZR01023223">
    <property type="protein sequence ID" value="KKL79256.1"/>
    <property type="molecule type" value="Genomic_DNA"/>
</dbReference>
<protein>
    <submittedName>
        <fullName evidence="1">Uncharacterized protein</fullName>
    </submittedName>
</protein>
<sequence>MIYEVGSLLDKFEGDHFVIVGKGPTQFCYEDLCQFEGPIVFINDSIQFEKFASRSKARFWFAHDANQSIWGKIKGPSAAVLPISGAFDINGVAMISHDQIIRELGIDLSGSGADDTIEIPRQLYGYRWALDKWLRLGIEGLREVTKVGLSRNCELFLNSGTIHAAIHFAWLCGAHGIIFIGCDGIQDAGYDRRIALRGNKLVGKAYGKIRRVQNEMMAALDLRAEYIGTPR</sequence>
<name>A0A0F9FLB0_9ZZZZ</name>
<gene>
    <name evidence="1" type="ORF">LCGC14_2016670</name>
</gene>
<dbReference type="AlphaFoldDB" id="A0A0F9FLB0"/>
<evidence type="ECO:0000313" key="1">
    <source>
        <dbReference type="EMBL" id="KKL79256.1"/>
    </source>
</evidence>
<comment type="caution">
    <text evidence="1">The sequence shown here is derived from an EMBL/GenBank/DDBJ whole genome shotgun (WGS) entry which is preliminary data.</text>
</comment>
<proteinExistence type="predicted"/>
<reference evidence="1" key="1">
    <citation type="journal article" date="2015" name="Nature">
        <title>Complex archaea that bridge the gap between prokaryotes and eukaryotes.</title>
        <authorList>
            <person name="Spang A."/>
            <person name="Saw J.H."/>
            <person name="Jorgensen S.L."/>
            <person name="Zaremba-Niedzwiedzka K."/>
            <person name="Martijn J."/>
            <person name="Lind A.E."/>
            <person name="van Eijk R."/>
            <person name="Schleper C."/>
            <person name="Guy L."/>
            <person name="Ettema T.J."/>
        </authorList>
    </citation>
    <scope>NUCLEOTIDE SEQUENCE</scope>
</reference>